<evidence type="ECO:0000313" key="2">
    <source>
        <dbReference type="Proteomes" id="UP000516305"/>
    </source>
</evidence>
<protein>
    <submittedName>
        <fullName evidence="1">Uncharacterized protein</fullName>
    </submittedName>
</protein>
<name>A0A7H0VED5_9FLAO</name>
<gene>
    <name evidence="1" type="ORF">H4K34_17195</name>
</gene>
<keyword evidence="2" id="KW-1185">Reference proteome</keyword>
<dbReference type="AlphaFoldDB" id="A0A7H0VED5"/>
<dbReference type="Proteomes" id="UP000516305">
    <property type="component" value="Chromosome"/>
</dbReference>
<sequence length="172" mass="20217">MSVLSWYRNRQLQKLNLQHHSDYKGWEGVERIALYFEATQIKETEIEAWIQFFETAGKNVEVLVYQSVKRKDLNPNWPYPSICKDDKSWWGWPSGLDFGTFKQHNFDLFFDFSKGEEPVHQIVAETAVAGMKVAFQKRKSDWADLVVRCEKEGYTQACREEVLALLKFINAQ</sequence>
<dbReference type="RefSeq" id="WP_210758617.1">
    <property type="nucleotide sequence ID" value="NZ_CP060139.1"/>
</dbReference>
<accession>A0A7H0VED5</accession>
<dbReference type="InterPro" id="IPR054207">
    <property type="entry name" value="DUF6913"/>
</dbReference>
<evidence type="ECO:0000313" key="1">
    <source>
        <dbReference type="EMBL" id="QNR24083.1"/>
    </source>
</evidence>
<dbReference type="EMBL" id="CP060139">
    <property type="protein sequence ID" value="QNR24083.1"/>
    <property type="molecule type" value="Genomic_DNA"/>
</dbReference>
<proteinExistence type="predicted"/>
<dbReference type="Pfam" id="PF21857">
    <property type="entry name" value="DUF6913"/>
    <property type="match status" value="1"/>
</dbReference>
<organism evidence="1 2">
    <name type="scientific">Croceimicrobium hydrocarbonivorans</name>
    <dbReference type="NCBI Taxonomy" id="2761580"/>
    <lineage>
        <taxon>Bacteria</taxon>
        <taxon>Pseudomonadati</taxon>
        <taxon>Bacteroidota</taxon>
        <taxon>Flavobacteriia</taxon>
        <taxon>Flavobacteriales</taxon>
        <taxon>Owenweeksiaceae</taxon>
        <taxon>Croceimicrobium</taxon>
    </lineage>
</organism>
<dbReference type="KEGG" id="chyd:H4K34_17195"/>
<reference evidence="1 2" key="1">
    <citation type="submission" date="2020-08" db="EMBL/GenBank/DDBJ databases">
        <title>Croceimicrobium hydrocarbonivorans gen. nov., sp. nov., a novel marine bacterium isolated from a bacterial consortium that degrades polyethylene terephthalate.</title>
        <authorList>
            <person name="Liu R."/>
        </authorList>
    </citation>
    <scope>NUCLEOTIDE SEQUENCE [LARGE SCALE GENOMIC DNA]</scope>
    <source>
        <strain evidence="1 2">A20-9</strain>
    </source>
</reference>